<protein>
    <submittedName>
        <fullName evidence="1">Uncharacterized protein</fullName>
    </submittedName>
</protein>
<keyword evidence="2" id="KW-1185">Reference proteome</keyword>
<dbReference type="EMBL" id="JASAOG010000016">
    <property type="protein sequence ID" value="KAK0064729.1"/>
    <property type="molecule type" value="Genomic_DNA"/>
</dbReference>
<reference evidence="1" key="1">
    <citation type="journal article" date="2023" name="PLoS Negl. Trop. Dis.">
        <title>A genome sequence for Biomphalaria pfeifferi, the major vector snail for the human-infecting parasite Schistosoma mansoni.</title>
        <authorList>
            <person name="Bu L."/>
            <person name="Lu L."/>
            <person name="Laidemitt M.R."/>
            <person name="Zhang S.M."/>
            <person name="Mutuku M."/>
            <person name="Mkoji G."/>
            <person name="Steinauer M."/>
            <person name="Loker E.S."/>
        </authorList>
    </citation>
    <scope>NUCLEOTIDE SEQUENCE</scope>
    <source>
        <strain evidence="1">KasaAsao</strain>
    </source>
</reference>
<evidence type="ECO:0000313" key="2">
    <source>
        <dbReference type="Proteomes" id="UP001233172"/>
    </source>
</evidence>
<name>A0AAD8FIU0_BIOPF</name>
<proteinExistence type="predicted"/>
<evidence type="ECO:0000313" key="1">
    <source>
        <dbReference type="EMBL" id="KAK0064729.1"/>
    </source>
</evidence>
<organism evidence="1 2">
    <name type="scientific">Biomphalaria pfeifferi</name>
    <name type="common">Bloodfluke planorb</name>
    <name type="synonym">Freshwater snail</name>
    <dbReference type="NCBI Taxonomy" id="112525"/>
    <lineage>
        <taxon>Eukaryota</taxon>
        <taxon>Metazoa</taxon>
        <taxon>Spiralia</taxon>
        <taxon>Lophotrochozoa</taxon>
        <taxon>Mollusca</taxon>
        <taxon>Gastropoda</taxon>
        <taxon>Heterobranchia</taxon>
        <taxon>Euthyneura</taxon>
        <taxon>Panpulmonata</taxon>
        <taxon>Hygrophila</taxon>
        <taxon>Lymnaeoidea</taxon>
        <taxon>Planorbidae</taxon>
        <taxon>Biomphalaria</taxon>
    </lineage>
</organism>
<gene>
    <name evidence="1" type="ORF">Bpfe_005818</name>
</gene>
<dbReference type="Proteomes" id="UP001233172">
    <property type="component" value="Unassembled WGS sequence"/>
</dbReference>
<reference evidence="1" key="2">
    <citation type="submission" date="2023-04" db="EMBL/GenBank/DDBJ databases">
        <authorList>
            <person name="Bu L."/>
            <person name="Lu L."/>
            <person name="Laidemitt M.R."/>
            <person name="Zhang S.M."/>
            <person name="Mutuku M."/>
            <person name="Mkoji G."/>
            <person name="Steinauer M."/>
            <person name="Loker E.S."/>
        </authorList>
    </citation>
    <scope>NUCLEOTIDE SEQUENCE</scope>
    <source>
        <strain evidence="1">KasaAsao</strain>
        <tissue evidence="1">Whole Snail</tissue>
    </source>
</reference>
<accession>A0AAD8FIU0</accession>
<dbReference type="AlphaFoldDB" id="A0AAD8FIU0"/>
<sequence>MTVFLKTNRLWWPDLKLLTCLCFIPHLVSVLWAWSWQCVFSLTTCTIGNS</sequence>
<comment type="caution">
    <text evidence="1">The sequence shown here is derived from an EMBL/GenBank/DDBJ whole genome shotgun (WGS) entry which is preliminary data.</text>
</comment>
<feature type="non-terminal residue" evidence="1">
    <location>
        <position position="50"/>
    </location>
</feature>